<dbReference type="AlphaFoldDB" id="A0A2K9NGN9"/>
<protein>
    <submittedName>
        <fullName evidence="1">Peptidase</fullName>
    </submittedName>
</protein>
<dbReference type="OrthoDB" id="6307929at2"/>
<dbReference type="PANTHER" id="PTHR34219:SF8">
    <property type="entry name" value="PEPSY DOMAIN-CONTAINING PROTEIN"/>
    <property type="match status" value="1"/>
</dbReference>
<dbReference type="KEGG" id="ncb:C0V82_17910"/>
<organism evidence="1 2">
    <name type="scientific">Niveispirillum cyanobacteriorum</name>
    <dbReference type="NCBI Taxonomy" id="1612173"/>
    <lineage>
        <taxon>Bacteria</taxon>
        <taxon>Pseudomonadati</taxon>
        <taxon>Pseudomonadota</taxon>
        <taxon>Alphaproteobacteria</taxon>
        <taxon>Rhodospirillales</taxon>
        <taxon>Azospirillaceae</taxon>
        <taxon>Niveispirillum</taxon>
    </lineage>
</organism>
<name>A0A2K9NGN9_9PROT</name>
<dbReference type="Proteomes" id="UP000234752">
    <property type="component" value="Chromosome eg_2"/>
</dbReference>
<proteinExistence type="predicted"/>
<dbReference type="EMBL" id="CP025612">
    <property type="protein sequence ID" value="AUN32269.1"/>
    <property type="molecule type" value="Genomic_DNA"/>
</dbReference>
<keyword evidence="2" id="KW-1185">Reference proteome</keyword>
<dbReference type="PANTHER" id="PTHR34219">
    <property type="entry name" value="IRON-REGULATED INNER MEMBRANE PROTEIN-RELATED"/>
    <property type="match status" value="1"/>
</dbReference>
<evidence type="ECO:0000313" key="1">
    <source>
        <dbReference type="EMBL" id="AUN32269.1"/>
    </source>
</evidence>
<reference evidence="1 2" key="1">
    <citation type="submission" date="2017-12" db="EMBL/GenBank/DDBJ databases">
        <title>Genomes of bacteria within cyanobacterial aggregates.</title>
        <authorList>
            <person name="Cai H."/>
        </authorList>
    </citation>
    <scope>NUCLEOTIDE SEQUENCE [LARGE SCALE GENOMIC DNA]</scope>
    <source>
        <strain evidence="1 2">TH16</strain>
    </source>
</reference>
<gene>
    <name evidence="1" type="ORF">C0V82_17910</name>
</gene>
<sequence length="400" mass="43441">MAAATERKRRSVWWAVHAWAGLKLSLFMTFILATGTLAVFSAELDWLVTPSMRVMPQEGAKASWGTLAASARDAVPGGRLAQIYAPPHPGFAAEAWLDTSTARPTRVHLDPYTGRVTGVVGWYNIQRFLRETHRHLMLPVKLGVPIVCTLAFLLLASLVSGIVTYKKWWRGFFKRPRGGDGRRLSGDLHRLAGLWSLWFVALIAVTGVWYMVESLGGDAPDHPRAPALSITATQPVGPALDALIEAGLRAYPGLDIREIRYPTAKGGRGLVLMGQADAWLVRDRSNAVWLNPDDGAVLLVSSGEELTAHQRISEMADPLHFGTLGGYATKIVWFLAGILLTGLSVTGVMIYSMRLRAAVATGAESSNGWVRAWRGMGWWAYPALGLIILSLALAPGAMLA</sequence>
<evidence type="ECO:0000313" key="2">
    <source>
        <dbReference type="Proteomes" id="UP000234752"/>
    </source>
</evidence>
<dbReference type="RefSeq" id="WP_102113811.1">
    <property type="nucleotide sequence ID" value="NZ_BMGN01000006.1"/>
</dbReference>
<dbReference type="InterPro" id="IPR005625">
    <property type="entry name" value="PepSY-ass_TM"/>
</dbReference>
<accession>A0A2K9NGN9</accession>
<dbReference type="Pfam" id="PF03929">
    <property type="entry name" value="PepSY_TM"/>
    <property type="match status" value="1"/>
</dbReference>